<dbReference type="Gene3D" id="3.40.250.10">
    <property type="entry name" value="Rhodanese-like domain"/>
    <property type="match status" value="2"/>
</dbReference>
<dbReference type="SMART" id="SM00450">
    <property type="entry name" value="RHOD"/>
    <property type="match status" value="2"/>
</dbReference>
<dbReference type="CDD" id="cd01449">
    <property type="entry name" value="TST_Repeat_2"/>
    <property type="match status" value="1"/>
</dbReference>
<accession>A0A7S3D098</accession>
<evidence type="ECO:0000313" key="3">
    <source>
        <dbReference type="EMBL" id="CAE0241905.1"/>
    </source>
</evidence>
<feature type="domain" description="Rhodanese" evidence="2">
    <location>
        <begin position="71"/>
        <end position="177"/>
    </location>
</feature>
<sequence length="322" mass="35619">MFLNLEPAYSLAPAIFALLILSGHLLFINLSESFPPFIAVYCVLCSYMLDGSSSFPTNGVVSTEWLNDNLNDPSLRILNAGQFLAFTQSRIPGATHLRLGSKLKDEKLYNTLIDGAVFENAVSKAGISNDNKVVVYSTTSSKVATRTWWVFKRFGMDVAILDGGFQKWKAEGYEVDNNDPIARQPGTFKRDEIDGVLVTMQDLEATLKNDDALIVDVRTPDEYNGVRVKNKRGGHVPGAINIPHTDFLDEDKGTFLADDELKDIARSAGLPDPENAKKIVTYCQSGVRATLAALALEKIGYDVAVYERSMLEWQNEKETPLE</sequence>
<evidence type="ECO:0000256" key="1">
    <source>
        <dbReference type="ARBA" id="ARBA00022737"/>
    </source>
</evidence>
<dbReference type="CDD" id="cd01448">
    <property type="entry name" value="TST_Repeat_1"/>
    <property type="match status" value="1"/>
</dbReference>
<organism evidence="3">
    <name type="scientific">Palpitomonas bilix</name>
    <dbReference type="NCBI Taxonomy" id="652834"/>
    <lineage>
        <taxon>Eukaryota</taxon>
        <taxon>Eukaryota incertae sedis</taxon>
    </lineage>
</organism>
<dbReference type="PROSITE" id="PS50206">
    <property type="entry name" value="RHODANESE_3"/>
    <property type="match status" value="2"/>
</dbReference>
<dbReference type="AlphaFoldDB" id="A0A7S3D098"/>
<dbReference type="Pfam" id="PF00581">
    <property type="entry name" value="Rhodanese"/>
    <property type="match status" value="2"/>
</dbReference>
<keyword evidence="1" id="KW-0677">Repeat</keyword>
<dbReference type="EMBL" id="HBIB01006580">
    <property type="protein sequence ID" value="CAE0241905.1"/>
    <property type="molecule type" value="Transcribed_RNA"/>
</dbReference>
<dbReference type="InterPro" id="IPR051126">
    <property type="entry name" value="Thiosulfate_sulfurtransferase"/>
</dbReference>
<reference evidence="3" key="1">
    <citation type="submission" date="2021-01" db="EMBL/GenBank/DDBJ databases">
        <authorList>
            <person name="Corre E."/>
            <person name="Pelletier E."/>
            <person name="Niang G."/>
            <person name="Scheremetjew M."/>
            <person name="Finn R."/>
            <person name="Kale V."/>
            <person name="Holt S."/>
            <person name="Cochrane G."/>
            <person name="Meng A."/>
            <person name="Brown T."/>
            <person name="Cohen L."/>
        </authorList>
    </citation>
    <scope>NUCLEOTIDE SEQUENCE</scope>
    <source>
        <strain evidence="3">NIES-2562</strain>
    </source>
</reference>
<evidence type="ECO:0000259" key="2">
    <source>
        <dbReference type="PROSITE" id="PS50206"/>
    </source>
</evidence>
<dbReference type="SUPFAM" id="SSF52821">
    <property type="entry name" value="Rhodanese/Cell cycle control phosphatase"/>
    <property type="match status" value="2"/>
</dbReference>
<protein>
    <recommendedName>
        <fullName evidence="2">Rhodanese domain-containing protein</fullName>
    </recommendedName>
</protein>
<dbReference type="PANTHER" id="PTHR43855">
    <property type="entry name" value="THIOSULFATE SULFURTRANSFERASE"/>
    <property type="match status" value="1"/>
</dbReference>
<dbReference type="InterPro" id="IPR036873">
    <property type="entry name" value="Rhodanese-like_dom_sf"/>
</dbReference>
<proteinExistence type="predicted"/>
<name>A0A7S3D098_9EUKA</name>
<gene>
    <name evidence="3" type="ORF">PBIL07802_LOCUS4067</name>
</gene>
<dbReference type="InterPro" id="IPR001763">
    <property type="entry name" value="Rhodanese-like_dom"/>
</dbReference>
<dbReference type="PANTHER" id="PTHR43855:SF1">
    <property type="entry name" value="THIOSULFATE SULFURTRANSFERASE"/>
    <property type="match status" value="1"/>
</dbReference>
<feature type="domain" description="Rhodanese" evidence="2">
    <location>
        <begin position="208"/>
        <end position="322"/>
    </location>
</feature>